<dbReference type="Gene3D" id="3.10.10.10">
    <property type="entry name" value="HIV Type 1 Reverse Transcriptase, subunit A, domain 1"/>
    <property type="match status" value="1"/>
</dbReference>
<evidence type="ECO:0000313" key="8">
    <source>
        <dbReference type="EMBL" id="MFH4979238.1"/>
    </source>
</evidence>
<dbReference type="InterPro" id="IPR050951">
    <property type="entry name" value="Retrovirus_Pol_polyprotein"/>
</dbReference>
<dbReference type="PROSITE" id="PS50175">
    <property type="entry name" value="ASP_PROT_RETROV"/>
    <property type="match status" value="1"/>
</dbReference>
<dbReference type="PANTHER" id="PTHR37984:SF5">
    <property type="entry name" value="PROTEIN NYNRIN-LIKE"/>
    <property type="match status" value="1"/>
</dbReference>
<dbReference type="EMBL" id="JBGFUD010003981">
    <property type="protein sequence ID" value="MFH4979238.1"/>
    <property type="molecule type" value="Genomic_DNA"/>
</dbReference>
<proteinExistence type="predicted"/>
<evidence type="ECO:0000256" key="4">
    <source>
        <dbReference type="ARBA" id="ARBA00022759"/>
    </source>
</evidence>
<organism evidence="8 9">
    <name type="scientific">Gnathostoma spinigerum</name>
    <dbReference type="NCBI Taxonomy" id="75299"/>
    <lineage>
        <taxon>Eukaryota</taxon>
        <taxon>Metazoa</taxon>
        <taxon>Ecdysozoa</taxon>
        <taxon>Nematoda</taxon>
        <taxon>Chromadorea</taxon>
        <taxon>Rhabditida</taxon>
        <taxon>Spirurina</taxon>
        <taxon>Gnathostomatomorpha</taxon>
        <taxon>Gnathostomatoidea</taxon>
        <taxon>Gnathostomatidae</taxon>
        <taxon>Gnathostoma</taxon>
    </lineage>
</organism>
<dbReference type="GO" id="GO:0016779">
    <property type="term" value="F:nucleotidyltransferase activity"/>
    <property type="evidence" value="ECO:0007669"/>
    <property type="project" value="UniProtKB-KW"/>
</dbReference>
<accession>A0ABD6EGX8</accession>
<comment type="caution">
    <text evidence="8">The sequence shown here is derived from an EMBL/GenBank/DDBJ whole genome shotgun (WGS) entry which is preliminary data.</text>
</comment>
<dbReference type="Proteomes" id="UP001608902">
    <property type="component" value="Unassembled WGS sequence"/>
</dbReference>
<keyword evidence="2" id="KW-0548">Nucleotidyltransferase</keyword>
<dbReference type="AlphaFoldDB" id="A0ABD6EGX8"/>
<dbReference type="InterPro" id="IPR001995">
    <property type="entry name" value="Peptidase_A2_cat"/>
</dbReference>
<dbReference type="Gene3D" id="2.40.70.10">
    <property type="entry name" value="Acid Proteases"/>
    <property type="match status" value="1"/>
</dbReference>
<dbReference type="InterPro" id="IPR021109">
    <property type="entry name" value="Peptidase_aspartic_dom_sf"/>
</dbReference>
<feature type="region of interest" description="Disordered" evidence="6">
    <location>
        <begin position="1"/>
        <end position="38"/>
    </location>
</feature>
<keyword evidence="3" id="KW-0540">Nuclease</keyword>
<evidence type="ECO:0000313" key="9">
    <source>
        <dbReference type="Proteomes" id="UP001608902"/>
    </source>
</evidence>
<evidence type="ECO:0000256" key="2">
    <source>
        <dbReference type="ARBA" id="ARBA00022695"/>
    </source>
</evidence>
<gene>
    <name evidence="8" type="ORF">AB6A40_005947</name>
</gene>
<evidence type="ECO:0000256" key="6">
    <source>
        <dbReference type="SAM" id="MobiDB-lite"/>
    </source>
</evidence>
<feature type="domain" description="Peptidase A2" evidence="7">
    <location>
        <begin position="127"/>
        <end position="205"/>
    </location>
</feature>
<dbReference type="GO" id="GO:0016787">
    <property type="term" value="F:hydrolase activity"/>
    <property type="evidence" value="ECO:0007669"/>
    <property type="project" value="UniProtKB-KW"/>
</dbReference>
<dbReference type="GO" id="GO:0004519">
    <property type="term" value="F:endonuclease activity"/>
    <property type="evidence" value="ECO:0007669"/>
    <property type="project" value="UniProtKB-KW"/>
</dbReference>
<keyword evidence="5" id="KW-0378">Hydrolase</keyword>
<keyword evidence="1" id="KW-0808">Transferase</keyword>
<reference evidence="8 9" key="1">
    <citation type="submission" date="2024-08" db="EMBL/GenBank/DDBJ databases">
        <title>Gnathostoma spinigerum genome.</title>
        <authorList>
            <person name="Gonzalez-Bertolin B."/>
            <person name="Monzon S."/>
            <person name="Zaballos A."/>
            <person name="Jimenez P."/>
            <person name="Dekumyoy P."/>
            <person name="Varona S."/>
            <person name="Cuesta I."/>
            <person name="Sumanam S."/>
            <person name="Adisakwattana P."/>
            <person name="Gasser R.B."/>
            <person name="Hernandez-Gonzalez A."/>
            <person name="Young N.D."/>
            <person name="Perteguer M.J."/>
        </authorList>
    </citation>
    <scope>NUCLEOTIDE SEQUENCE [LARGE SCALE GENOMIC DNA]</scope>
    <source>
        <strain evidence="8">AL3</strain>
        <tissue evidence="8">Liver</tissue>
    </source>
</reference>
<keyword evidence="9" id="KW-1185">Reference proteome</keyword>
<dbReference type="SUPFAM" id="SSF50630">
    <property type="entry name" value="Acid proteases"/>
    <property type="match status" value="1"/>
</dbReference>
<name>A0ABD6EGX8_9BILA</name>
<sequence length="312" mass="35190">MVERAGAASSNVNAMSLHNVKRPAKQRRTQRKPTNMDKPVDLPRTPCWQCGAMHYVKYCSFTRHKCTQCGNVGHKEGYCNCNRKRSKPSSRKQKPNLHSEGVHSVALTSDALQRRRYITAHVDGRPSRFQVDSGCDITILSRASWKHIGSPPLASITAEALDASNNPIKFSGQFDCMLKVNGRQASSCIFVGAGNNSRNLLGLDLIEKLDIWNLRNLCCNVRTLPRQQLPPEAHSSSSNEFLQYNPRQRYPEVFEETLGRCTKIKTTLQLRNGAKPVFRPKRPVPYASREAVERELNRLAQQGVITKVEYSE</sequence>
<keyword evidence="4" id="KW-0255">Endonuclease</keyword>
<evidence type="ECO:0000256" key="5">
    <source>
        <dbReference type="ARBA" id="ARBA00022801"/>
    </source>
</evidence>
<feature type="compositionally biased region" description="Basic residues" evidence="6">
    <location>
        <begin position="19"/>
        <end position="31"/>
    </location>
</feature>
<feature type="compositionally biased region" description="Basic residues" evidence="6">
    <location>
        <begin position="83"/>
        <end position="95"/>
    </location>
</feature>
<feature type="region of interest" description="Disordered" evidence="6">
    <location>
        <begin position="83"/>
        <end position="103"/>
    </location>
</feature>
<protein>
    <recommendedName>
        <fullName evidence="7">Peptidase A2 domain-containing protein</fullName>
    </recommendedName>
</protein>
<evidence type="ECO:0000259" key="7">
    <source>
        <dbReference type="PROSITE" id="PS50175"/>
    </source>
</evidence>
<evidence type="ECO:0000256" key="1">
    <source>
        <dbReference type="ARBA" id="ARBA00022679"/>
    </source>
</evidence>
<evidence type="ECO:0000256" key="3">
    <source>
        <dbReference type="ARBA" id="ARBA00022722"/>
    </source>
</evidence>
<dbReference type="PANTHER" id="PTHR37984">
    <property type="entry name" value="PROTEIN CBG26694"/>
    <property type="match status" value="1"/>
</dbReference>